<reference evidence="11 12" key="1">
    <citation type="submission" date="2024-02" db="EMBL/GenBank/DDBJ databases">
        <title>De novo assembly and annotation of 12 fungi associated with fruit tree decline syndrome in Ontario, Canada.</title>
        <authorList>
            <person name="Sulman M."/>
            <person name="Ellouze W."/>
            <person name="Ilyukhin E."/>
        </authorList>
    </citation>
    <scope>NUCLEOTIDE SEQUENCE [LARGE SCALE GENOMIC DNA]</scope>
    <source>
        <strain evidence="11 12">M169</strain>
    </source>
</reference>
<feature type="region of interest" description="Disordered" evidence="10">
    <location>
        <begin position="77"/>
        <end position="123"/>
    </location>
</feature>
<evidence type="ECO:0000256" key="3">
    <source>
        <dbReference type="ARBA" id="ARBA00009105"/>
    </source>
</evidence>
<accession>A0ABR1P8M1</accession>
<evidence type="ECO:0000313" key="12">
    <source>
        <dbReference type="Proteomes" id="UP001430848"/>
    </source>
</evidence>
<comment type="similarity">
    <text evidence="3">Belongs to the MNN1/MNT family.</text>
</comment>
<dbReference type="Pfam" id="PF11051">
    <property type="entry name" value="Mannosyl_trans3"/>
    <property type="match status" value="1"/>
</dbReference>
<keyword evidence="8" id="KW-0333">Golgi apparatus</keyword>
<keyword evidence="7" id="KW-1133">Transmembrane helix</keyword>
<evidence type="ECO:0000256" key="7">
    <source>
        <dbReference type="ARBA" id="ARBA00022989"/>
    </source>
</evidence>
<dbReference type="Gene3D" id="3.90.550.10">
    <property type="entry name" value="Spore Coat Polysaccharide Biosynthesis Protein SpsA, Chain A"/>
    <property type="match status" value="1"/>
</dbReference>
<feature type="compositionally biased region" description="Basic and acidic residues" evidence="10">
    <location>
        <begin position="92"/>
        <end position="103"/>
    </location>
</feature>
<comment type="pathway">
    <text evidence="2">Protein modification; protein glycosylation.</text>
</comment>
<keyword evidence="6" id="KW-0735">Signal-anchor</keyword>
<comment type="caution">
    <text evidence="11">The sequence shown here is derived from an EMBL/GenBank/DDBJ whole genome shotgun (WGS) entry which is preliminary data.</text>
</comment>
<protein>
    <submittedName>
        <fullName evidence="11">Mannosyltransferase</fullName>
    </submittedName>
</protein>
<keyword evidence="4" id="KW-0808">Transferase</keyword>
<comment type="subcellular location">
    <subcellularLocation>
        <location evidence="1">Golgi apparatus membrane</location>
        <topology evidence="1">Single-pass type II membrane protein</topology>
    </subcellularLocation>
</comment>
<gene>
    <name evidence="11" type="primary">MNN2_2</name>
    <name evidence="11" type="ORF">SLS63_006267</name>
</gene>
<keyword evidence="9" id="KW-0472">Membrane</keyword>
<evidence type="ECO:0000256" key="1">
    <source>
        <dbReference type="ARBA" id="ARBA00004323"/>
    </source>
</evidence>
<sequence>MRLTRRLLAVVAFLALIVVLIRYRRNVEHTIEEAIQEVSAEWKAAEEEANAKNRELPQVILPIEKSDDEKKAAVAQAVEEKAHGVDTSSPDSKPDTNQGDKKPAAASPPAEESKGGDNDIQKQAVGDTKEIEAFWGKWSRAIYESRPKVPKIALGGHAQAHKPKQGQETREPYRDHLRNPEEDIDILRLLHRKFVSGLEKEFGNHTADGEQQQGSQWKGLGIFKGKGVVMVGGGEYFGPAIISIQMLRRTGSNLPVEVFVPDKSEYEEIVCKNYLKKLGAKCVVLSDILDKSKIKVSKKDDADLKITHYQLKSLALLLSSYSDVLLLDSDSIPVLDPLLNIFETEPYKSKGLIVWPDFWRSTESPKYWNIAGKEFPSYLPATASEAGQLAVNKATHLAPLLLATYYNIFGPDYYYPLLSQGALGQGDKETFLAAAVALNATYYRTKTPAASLGRHDGATQKGTAMVQHLPSDDLKHESTGHDSIRPMFLHSNTPKMNAGHLVDEGDLVSVDGETRLRLLGSKEELVKRFGFDVEQSIWDIMVQSGCELQDIIEEWKGRERLCERLTEHYKKVFGP</sequence>
<evidence type="ECO:0000256" key="5">
    <source>
        <dbReference type="ARBA" id="ARBA00022692"/>
    </source>
</evidence>
<dbReference type="InterPro" id="IPR022751">
    <property type="entry name" value="Alpha_mannosyltransferase"/>
</dbReference>
<evidence type="ECO:0000256" key="2">
    <source>
        <dbReference type="ARBA" id="ARBA00004922"/>
    </source>
</evidence>
<keyword evidence="12" id="KW-1185">Reference proteome</keyword>
<dbReference type="SUPFAM" id="SSF53448">
    <property type="entry name" value="Nucleotide-diphospho-sugar transferases"/>
    <property type="match status" value="1"/>
</dbReference>
<dbReference type="GO" id="GO:0016757">
    <property type="term" value="F:glycosyltransferase activity"/>
    <property type="evidence" value="ECO:0007669"/>
    <property type="project" value="UniProtKB-KW"/>
</dbReference>
<proteinExistence type="inferred from homology"/>
<dbReference type="PANTHER" id="PTHR31646">
    <property type="entry name" value="ALPHA-1,2-MANNOSYLTRANSFERASE MNN2"/>
    <property type="match status" value="1"/>
</dbReference>
<name>A0ABR1P8M1_DIAER</name>
<feature type="compositionally biased region" description="Basic and acidic residues" evidence="10">
    <location>
        <begin position="111"/>
        <end position="120"/>
    </location>
</feature>
<evidence type="ECO:0000256" key="6">
    <source>
        <dbReference type="ARBA" id="ARBA00022968"/>
    </source>
</evidence>
<evidence type="ECO:0000256" key="9">
    <source>
        <dbReference type="ARBA" id="ARBA00023136"/>
    </source>
</evidence>
<keyword evidence="5" id="KW-0812">Transmembrane</keyword>
<dbReference type="Proteomes" id="UP001430848">
    <property type="component" value="Unassembled WGS sequence"/>
</dbReference>
<dbReference type="PANTHER" id="PTHR31646:SF1">
    <property type="entry name" value="ALPHA-1,2-MANNOSYLTRANSFERASE MNN2"/>
    <property type="match status" value="1"/>
</dbReference>
<evidence type="ECO:0000256" key="10">
    <source>
        <dbReference type="SAM" id="MobiDB-lite"/>
    </source>
</evidence>
<keyword evidence="11" id="KW-0328">Glycosyltransferase</keyword>
<evidence type="ECO:0000313" key="11">
    <source>
        <dbReference type="EMBL" id="KAK7729138.1"/>
    </source>
</evidence>
<dbReference type="InterPro" id="IPR029044">
    <property type="entry name" value="Nucleotide-diphossugar_trans"/>
</dbReference>
<organism evidence="11 12">
    <name type="scientific">Diaporthe eres</name>
    <name type="common">Phomopsis oblonga</name>
    <dbReference type="NCBI Taxonomy" id="83184"/>
    <lineage>
        <taxon>Eukaryota</taxon>
        <taxon>Fungi</taxon>
        <taxon>Dikarya</taxon>
        <taxon>Ascomycota</taxon>
        <taxon>Pezizomycotina</taxon>
        <taxon>Sordariomycetes</taxon>
        <taxon>Sordariomycetidae</taxon>
        <taxon>Diaporthales</taxon>
        <taxon>Diaporthaceae</taxon>
        <taxon>Diaporthe</taxon>
        <taxon>Diaporthe eres species complex</taxon>
    </lineage>
</organism>
<evidence type="ECO:0000256" key="4">
    <source>
        <dbReference type="ARBA" id="ARBA00022679"/>
    </source>
</evidence>
<dbReference type="EMBL" id="JAKNSF020000030">
    <property type="protein sequence ID" value="KAK7729138.1"/>
    <property type="molecule type" value="Genomic_DNA"/>
</dbReference>
<evidence type="ECO:0000256" key="8">
    <source>
        <dbReference type="ARBA" id="ARBA00023034"/>
    </source>
</evidence>